<dbReference type="EMBL" id="HBNR01043352">
    <property type="protein sequence ID" value="CAE4603384.1"/>
    <property type="molecule type" value="Transcribed_RNA"/>
</dbReference>
<feature type="compositionally biased region" description="Basic and acidic residues" evidence="1">
    <location>
        <begin position="73"/>
        <end position="124"/>
    </location>
</feature>
<accession>A0A7S4R705</accession>
<organism evidence="2">
    <name type="scientific">Alexandrium monilatum</name>
    <dbReference type="NCBI Taxonomy" id="311494"/>
    <lineage>
        <taxon>Eukaryota</taxon>
        <taxon>Sar</taxon>
        <taxon>Alveolata</taxon>
        <taxon>Dinophyceae</taxon>
        <taxon>Gonyaulacales</taxon>
        <taxon>Pyrocystaceae</taxon>
        <taxon>Alexandrium</taxon>
    </lineage>
</organism>
<reference evidence="2" key="1">
    <citation type="submission" date="2021-01" db="EMBL/GenBank/DDBJ databases">
        <authorList>
            <person name="Corre E."/>
            <person name="Pelletier E."/>
            <person name="Niang G."/>
            <person name="Scheremetjew M."/>
            <person name="Finn R."/>
            <person name="Kale V."/>
            <person name="Holt S."/>
            <person name="Cochrane G."/>
            <person name="Meng A."/>
            <person name="Brown T."/>
            <person name="Cohen L."/>
        </authorList>
    </citation>
    <scope>NUCLEOTIDE SEQUENCE</scope>
    <source>
        <strain evidence="2">CCMP3105</strain>
    </source>
</reference>
<name>A0A7S4R705_9DINO</name>
<feature type="region of interest" description="Disordered" evidence="1">
    <location>
        <begin position="259"/>
        <end position="300"/>
    </location>
</feature>
<feature type="region of interest" description="Disordered" evidence="1">
    <location>
        <begin position="331"/>
        <end position="360"/>
    </location>
</feature>
<sequence>MQQQQQLQHHHHMPPPLSGHCRPQGPRPEQGGDWMQQELRRTLELDALHSQEEAVWRRNQEEAFRRQQQELEQLRRRAAEAEHLHRQAEELRRQAEADRQQAEVARREAEDLWRRVEESKRPEEETPEAPAAPGGVFMRWKRPGPGQKADTAHRYEEMVVETGETPAAGGAAKQVEAAEEPGGLFSSAKSLLAASKAGAAEEQGGLFSSAKSLLAAPKVEAAEEPGGLFSSAKSLLAASKADKAEEQGGLFSSAKSLLAAPKDHPGQGGGLSNAKASTDEVAKGNDQDHGSLPHDAGGSLLPGVRDETLAGPGLAEFDDSMPLFGPEARAPFRAPRPAGRAATSTAAPASLASADSIPLDDEPSLLGPAARKQFKRPRLAAPPAGRAGRAGAAALPGADETCGREPFQTVPAPYVEVAGTSCAAAVARASGPPAAAAASEGVAVGGSGVCSAGTLQRTASIGFL</sequence>
<gene>
    <name evidence="2" type="ORF">AMON00008_LOCUS30147</name>
</gene>
<feature type="region of interest" description="Disordered" evidence="1">
    <location>
        <begin position="73"/>
        <end position="151"/>
    </location>
</feature>
<feature type="compositionally biased region" description="Basic and acidic residues" evidence="1">
    <location>
        <begin position="277"/>
        <end position="292"/>
    </location>
</feature>
<protein>
    <submittedName>
        <fullName evidence="2">Uncharacterized protein</fullName>
    </submittedName>
</protein>
<feature type="compositionally biased region" description="Low complexity" evidence="1">
    <location>
        <begin position="331"/>
        <end position="356"/>
    </location>
</feature>
<proteinExistence type="predicted"/>
<evidence type="ECO:0000256" key="1">
    <source>
        <dbReference type="SAM" id="MobiDB-lite"/>
    </source>
</evidence>
<feature type="region of interest" description="Disordered" evidence="1">
    <location>
        <begin position="1"/>
        <end position="36"/>
    </location>
</feature>
<dbReference type="AlphaFoldDB" id="A0A7S4R705"/>
<evidence type="ECO:0000313" key="2">
    <source>
        <dbReference type="EMBL" id="CAE4603384.1"/>
    </source>
</evidence>